<dbReference type="InterPro" id="IPR019775">
    <property type="entry name" value="WD40_repeat_CS"/>
</dbReference>
<evidence type="ECO:0000256" key="1">
    <source>
        <dbReference type="ARBA" id="ARBA00022574"/>
    </source>
</evidence>
<feature type="compositionally biased region" description="Acidic residues" evidence="4">
    <location>
        <begin position="460"/>
        <end position="478"/>
    </location>
</feature>
<dbReference type="SUPFAM" id="SSF50978">
    <property type="entry name" value="WD40 repeat-like"/>
    <property type="match status" value="1"/>
</dbReference>
<feature type="region of interest" description="Disordered" evidence="4">
    <location>
        <begin position="795"/>
        <end position="830"/>
    </location>
</feature>
<feature type="compositionally biased region" description="Basic residues" evidence="4">
    <location>
        <begin position="1009"/>
        <end position="1020"/>
    </location>
</feature>
<gene>
    <name evidence="5" type="ORF">PoB_007477900</name>
</gene>
<feature type="region of interest" description="Disordered" evidence="4">
    <location>
        <begin position="698"/>
        <end position="782"/>
    </location>
</feature>
<comment type="caution">
    <text evidence="5">The sequence shown here is derived from an EMBL/GenBank/DDBJ whole genome shotgun (WGS) entry which is preliminary data.</text>
</comment>
<feature type="compositionally biased region" description="Low complexity" evidence="4">
    <location>
        <begin position="935"/>
        <end position="955"/>
    </location>
</feature>
<evidence type="ECO:0000256" key="2">
    <source>
        <dbReference type="ARBA" id="ARBA00022737"/>
    </source>
</evidence>
<feature type="compositionally biased region" description="Basic and acidic residues" evidence="4">
    <location>
        <begin position="534"/>
        <end position="543"/>
    </location>
</feature>
<dbReference type="PROSITE" id="PS00678">
    <property type="entry name" value="WD_REPEATS_1"/>
    <property type="match status" value="1"/>
</dbReference>
<dbReference type="GO" id="GO:0005737">
    <property type="term" value="C:cytoplasm"/>
    <property type="evidence" value="ECO:0007669"/>
    <property type="project" value="TreeGrafter"/>
</dbReference>
<evidence type="ECO:0000313" key="6">
    <source>
        <dbReference type="Proteomes" id="UP000735302"/>
    </source>
</evidence>
<dbReference type="InterPro" id="IPR001680">
    <property type="entry name" value="WD40_rpt"/>
</dbReference>
<evidence type="ECO:0000256" key="3">
    <source>
        <dbReference type="PROSITE-ProRule" id="PRU00221"/>
    </source>
</evidence>
<dbReference type="GO" id="GO:0045717">
    <property type="term" value="P:negative regulation of fatty acid biosynthetic process"/>
    <property type="evidence" value="ECO:0007669"/>
    <property type="project" value="TreeGrafter"/>
</dbReference>
<evidence type="ECO:0000256" key="4">
    <source>
        <dbReference type="SAM" id="MobiDB-lite"/>
    </source>
</evidence>
<protein>
    <submittedName>
        <fullName evidence="5">Ddb1- and cul4-associated factor 5</fullName>
    </submittedName>
</protein>
<evidence type="ECO:0000313" key="5">
    <source>
        <dbReference type="EMBL" id="GFO48274.1"/>
    </source>
</evidence>
<dbReference type="SMART" id="SM00320">
    <property type="entry name" value="WD40"/>
    <property type="match status" value="6"/>
</dbReference>
<dbReference type="GO" id="GO:0080008">
    <property type="term" value="C:Cul4-RING E3 ubiquitin ligase complex"/>
    <property type="evidence" value="ECO:0007669"/>
    <property type="project" value="TreeGrafter"/>
</dbReference>
<feature type="compositionally biased region" description="Polar residues" evidence="4">
    <location>
        <begin position="956"/>
        <end position="967"/>
    </location>
</feature>
<feature type="repeat" description="WD" evidence="3">
    <location>
        <begin position="49"/>
        <end position="82"/>
    </location>
</feature>
<keyword evidence="2" id="KW-0677">Repeat</keyword>
<dbReference type="PANTHER" id="PTHR15574">
    <property type="entry name" value="WD REPEAT DOMAIN-CONTAINING FAMILY"/>
    <property type="match status" value="1"/>
</dbReference>
<feature type="compositionally biased region" description="Polar residues" evidence="4">
    <location>
        <begin position="712"/>
        <end position="754"/>
    </location>
</feature>
<dbReference type="Pfam" id="PF00400">
    <property type="entry name" value="WD40"/>
    <property type="match status" value="3"/>
</dbReference>
<sequence length="1033" mass="111965">MEDLRSARFAPTVRGLRSRETNGTALHSLKAELIGHRLAYSQSLMKKDLRGHFGCVNAIEFSSDGKFIASGGDDRRLLLWDVGRAMVDDRSPDIIDTQHISNINSCCFDCQDEKIATGGNDGQVIIHDFHMHQSTAVYGLSDAVYCLSADPQNSTILATANDEGKAQIIDTRLSADTVPFVLADLDSAMHSVMYNPVDPRLLVTANSKHGVALWDIRMPLKALHYKSVIQNCMSVCFNSLGDKIFVLRRRAGPVLYDVGKPNPIYEFDYLTYYNACTLKSCSFAGLHDEYVMSGSDDFCIYLWKIPTDPAANYIQCQPHMILKGHRSIVNQVRYCPQNQVIISCGVEKLIKMWSPYSIPGCSGHLVHNRRYGDDDETERDAYSHEEYIHMVLQAGSFLSHDYSNGSIEEEPCMIAFFDSLIQREIEQTVQEYEDDEDSITLGNKSDEQNDSDSHSSGGNSDDDNDDNDSSGNNEDDDGGGGGIAGVRNLKQSTSDAPLCLCSSSQSLTSSTNAVPGTAADSDTEDANTQGAAEDGSRPSEESSHPFYLELESSSSGSDTEVDDILSAMYSRYMSARERAASSVNRPASKKISSVIACGKRKESRAVIARKAGKASETAKKKKNCPCRLQRIREDLQHSGDQFLRDNATNMSMLADVIDSFIDDLVPDGSGNSRSDANDGNVSSDFFSRNNSGIREDLTVSSTTASSSFTNSEQRLSVSSRTNSGSFSSLSRLQGSNFPATASTSYGNASSPQIFSESRRSAAAASSSSPNLSSGKNSHPDTRINQQLNLDSINKSSSVSVADHGASVASDHSKNAQVNGQNGADSFSSHETLRQQIVKRNDPTNTRTCAINNNVGKNPAHSSVSKQPFSLIKPRYPSSGSSFQPEVSTNNRTFPLTSNNGSGELTDSVINVKGEKGAKFIAPEKKTCINLPKKPSLLSASPQTISSSSSSSSLSSDFNGMSDNSTYFASSSSLEPDSAASKGNQVDSNGVKVSSQQTDTGVGRNIVPFKKAKVRGRHFRSRRVDSDSSSEEER</sequence>
<dbReference type="PANTHER" id="PTHR15574:SF43">
    <property type="entry name" value="DDB1- AND CUL4-ASSOCIATED FACTOR 5"/>
    <property type="match status" value="1"/>
</dbReference>
<feature type="region of interest" description="Disordered" evidence="4">
    <location>
        <begin position="931"/>
        <end position="1033"/>
    </location>
</feature>
<feature type="compositionally biased region" description="Polar residues" evidence="4">
    <location>
        <begin position="814"/>
        <end position="829"/>
    </location>
</feature>
<feature type="region of interest" description="Disordered" evidence="4">
    <location>
        <begin position="430"/>
        <end position="488"/>
    </location>
</feature>
<feature type="compositionally biased region" description="Low complexity" evidence="4">
    <location>
        <begin position="760"/>
        <end position="773"/>
    </location>
</feature>
<dbReference type="InterPro" id="IPR045151">
    <property type="entry name" value="DCAF8"/>
</dbReference>
<dbReference type="PROSITE" id="PS50082">
    <property type="entry name" value="WD_REPEATS_2"/>
    <property type="match status" value="2"/>
</dbReference>
<feature type="compositionally biased region" description="Low complexity" evidence="4">
    <location>
        <begin position="698"/>
        <end position="711"/>
    </location>
</feature>
<reference evidence="5 6" key="1">
    <citation type="journal article" date="2021" name="Elife">
        <title>Chloroplast acquisition without the gene transfer in kleptoplastic sea slugs, Plakobranchus ocellatus.</title>
        <authorList>
            <person name="Maeda T."/>
            <person name="Takahashi S."/>
            <person name="Yoshida T."/>
            <person name="Shimamura S."/>
            <person name="Takaki Y."/>
            <person name="Nagai Y."/>
            <person name="Toyoda A."/>
            <person name="Suzuki Y."/>
            <person name="Arimoto A."/>
            <person name="Ishii H."/>
            <person name="Satoh N."/>
            <person name="Nishiyama T."/>
            <person name="Hasebe M."/>
            <person name="Maruyama T."/>
            <person name="Minagawa J."/>
            <person name="Obokata J."/>
            <person name="Shigenobu S."/>
        </authorList>
    </citation>
    <scope>NUCLEOTIDE SEQUENCE [LARGE SCALE GENOMIC DNA]</scope>
</reference>
<feature type="repeat" description="WD" evidence="3">
    <location>
        <begin position="322"/>
        <end position="354"/>
    </location>
</feature>
<dbReference type="AlphaFoldDB" id="A0AAV4DVY7"/>
<feature type="compositionally biased region" description="Polar residues" evidence="4">
    <location>
        <begin position="981"/>
        <end position="999"/>
    </location>
</feature>
<feature type="compositionally biased region" description="Low complexity" evidence="4">
    <location>
        <begin position="968"/>
        <end position="980"/>
    </location>
</feature>
<dbReference type="Gene3D" id="2.130.10.10">
    <property type="entry name" value="YVTN repeat-like/Quinoprotein amine dehydrogenase"/>
    <property type="match status" value="3"/>
</dbReference>
<name>A0AAV4DVY7_9GAST</name>
<proteinExistence type="predicted"/>
<feature type="region of interest" description="Disordered" evidence="4">
    <location>
        <begin position="505"/>
        <end position="545"/>
    </location>
</feature>
<dbReference type="InterPro" id="IPR015943">
    <property type="entry name" value="WD40/YVTN_repeat-like_dom_sf"/>
</dbReference>
<keyword evidence="1 3" id="KW-0853">WD repeat</keyword>
<feature type="compositionally biased region" description="Basic and acidic residues" evidence="4">
    <location>
        <begin position="444"/>
        <end position="453"/>
    </location>
</feature>
<dbReference type="EMBL" id="BLXT01008384">
    <property type="protein sequence ID" value="GFO48274.1"/>
    <property type="molecule type" value="Genomic_DNA"/>
</dbReference>
<keyword evidence="6" id="KW-1185">Reference proteome</keyword>
<organism evidence="5 6">
    <name type="scientific">Plakobranchus ocellatus</name>
    <dbReference type="NCBI Taxonomy" id="259542"/>
    <lineage>
        <taxon>Eukaryota</taxon>
        <taxon>Metazoa</taxon>
        <taxon>Spiralia</taxon>
        <taxon>Lophotrochozoa</taxon>
        <taxon>Mollusca</taxon>
        <taxon>Gastropoda</taxon>
        <taxon>Heterobranchia</taxon>
        <taxon>Euthyneura</taxon>
        <taxon>Panpulmonata</taxon>
        <taxon>Sacoglossa</taxon>
        <taxon>Placobranchoidea</taxon>
        <taxon>Plakobranchidae</taxon>
        <taxon>Plakobranchus</taxon>
    </lineage>
</organism>
<accession>A0AAV4DVY7</accession>
<dbReference type="PROSITE" id="PS50294">
    <property type="entry name" value="WD_REPEATS_REGION"/>
    <property type="match status" value="2"/>
</dbReference>
<dbReference type="Proteomes" id="UP000735302">
    <property type="component" value="Unassembled WGS sequence"/>
</dbReference>
<dbReference type="InterPro" id="IPR036322">
    <property type="entry name" value="WD40_repeat_dom_sf"/>
</dbReference>